<proteinExistence type="predicted"/>
<keyword evidence="2" id="KW-1185">Reference proteome</keyword>
<organism evidence="1 2">
    <name type="scientific">Paracoccus mangrovi</name>
    <dbReference type="NCBI Taxonomy" id="1715645"/>
    <lineage>
        <taxon>Bacteria</taxon>
        <taxon>Pseudomonadati</taxon>
        <taxon>Pseudomonadota</taxon>
        <taxon>Alphaproteobacteria</taxon>
        <taxon>Rhodobacterales</taxon>
        <taxon>Paracoccaceae</taxon>
        <taxon>Paracoccus</taxon>
    </lineage>
</organism>
<protein>
    <submittedName>
        <fullName evidence="1">Uncharacterized protein</fullName>
    </submittedName>
</protein>
<gene>
    <name evidence="1" type="ORF">ACFOMH_11195</name>
</gene>
<comment type="caution">
    <text evidence="1">The sequence shown here is derived from an EMBL/GenBank/DDBJ whole genome shotgun (WGS) entry which is preliminary data.</text>
</comment>
<dbReference type="Proteomes" id="UP001595721">
    <property type="component" value="Unassembled WGS sequence"/>
</dbReference>
<evidence type="ECO:0000313" key="2">
    <source>
        <dbReference type="Proteomes" id="UP001595721"/>
    </source>
</evidence>
<dbReference type="RefSeq" id="WP_377744538.1">
    <property type="nucleotide sequence ID" value="NZ_JBHRXJ010000007.1"/>
</dbReference>
<accession>A0ABV7R3T0</accession>
<dbReference type="EMBL" id="JBHRXJ010000007">
    <property type="protein sequence ID" value="MFC3528743.1"/>
    <property type="molecule type" value="Genomic_DNA"/>
</dbReference>
<evidence type="ECO:0000313" key="1">
    <source>
        <dbReference type="EMBL" id="MFC3528743.1"/>
    </source>
</evidence>
<name>A0ABV7R3T0_9RHOB</name>
<sequence>MALVGFEAAAAPADCRLPKAQYRAKLPGGETVSIVALAGQQMLGLLAAEKIGATGKSGYSMKMLPLLPNGGIRGEHICDKTLVLGSDLADVVVALQLAPSLDIKKSYPAAFKAASRRDQLIFLPAGSYAVFSVPKGGDARKVLADHWDDKVMSRDVPAFEIGGRLYVHLRIKPVS</sequence>
<reference evidence="2" key="1">
    <citation type="journal article" date="2019" name="Int. J. Syst. Evol. Microbiol.">
        <title>The Global Catalogue of Microorganisms (GCM) 10K type strain sequencing project: providing services to taxonomists for standard genome sequencing and annotation.</title>
        <authorList>
            <consortium name="The Broad Institute Genomics Platform"/>
            <consortium name="The Broad Institute Genome Sequencing Center for Infectious Disease"/>
            <person name="Wu L."/>
            <person name="Ma J."/>
        </authorList>
    </citation>
    <scope>NUCLEOTIDE SEQUENCE [LARGE SCALE GENOMIC DNA]</scope>
    <source>
        <strain evidence="2">KCTC 42899</strain>
    </source>
</reference>